<protein>
    <recommendedName>
        <fullName evidence="4">Transmembrane protein</fullName>
    </recommendedName>
</protein>
<reference evidence="2 3" key="1">
    <citation type="submission" date="2019-11" db="EMBL/GenBank/DDBJ databases">
        <title>Whole-genome sequencing of Allorhizobium vitis.</title>
        <authorList>
            <person name="Gan H.M."/>
            <person name="Savka M.A."/>
        </authorList>
    </citation>
    <scope>NUCLEOTIDE SEQUENCE [LARGE SCALE GENOMIC DNA]</scope>
    <source>
        <strain evidence="2 3">AB4</strain>
    </source>
</reference>
<evidence type="ECO:0000313" key="2">
    <source>
        <dbReference type="EMBL" id="MUP03952.1"/>
    </source>
</evidence>
<proteinExistence type="predicted"/>
<name>A0ABD6GDH5_AGRVI</name>
<keyword evidence="1" id="KW-0812">Transmembrane</keyword>
<dbReference type="RefSeq" id="WP_070163914.1">
    <property type="nucleotide sequence ID" value="NZ_MBEV02000002.1"/>
</dbReference>
<gene>
    <name evidence="2" type="ORF">BBI04_003820</name>
</gene>
<organism evidence="2 3">
    <name type="scientific">Agrobacterium vitis</name>
    <name type="common">Rhizobium vitis</name>
    <dbReference type="NCBI Taxonomy" id="373"/>
    <lineage>
        <taxon>Bacteria</taxon>
        <taxon>Pseudomonadati</taxon>
        <taxon>Pseudomonadota</taxon>
        <taxon>Alphaproteobacteria</taxon>
        <taxon>Hyphomicrobiales</taxon>
        <taxon>Rhizobiaceae</taxon>
        <taxon>Rhizobium/Agrobacterium group</taxon>
        <taxon>Agrobacterium</taxon>
    </lineage>
</organism>
<comment type="caution">
    <text evidence="2">The sequence shown here is derived from an EMBL/GenBank/DDBJ whole genome shotgun (WGS) entry which is preliminary data.</text>
</comment>
<sequence length="166" mass="18515">MKETSKAVPLPEGVEDHGRFQRRFWKMQRCAWVVFAVVLIACLLGLLGRGGLFSRSVVQMAQGSLDLPVISRWNAPDELKVSFSATDQDRTVIVDPRFLEAFSVEGIDPPQKTTFARDGHIGYVFAADPTAETTVIFRLQTQHPGLRSYSIGIGEEVSERSTFIFP</sequence>
<dbReference type="AlphaFoldDB" id="A0ABD6GDH5"/>
<accession>A0ABD6GDH5</accession>
<feature type="transmembrane region" description="Helical" evidence="1">
    <location>
        <begin position="30"/>
        <end position="52"/>
    </location>
</feature>
<dbReference type="EMBL" id="MBEV02000002">
    <property type="protein sequence ID" value="MUP03952.1"/>
    <property type="molecule type" value="Genomic_DNA"/>
</dbReference>
<dbReference type="Proteomes" id="UP000175993">
    <property type="component" value="Unassembled WGS sequence"/>
</dbReference>
<keyword evidence="1" id="KW-0472">Membrane</keyword>
<evidence type="ECO:0008006" key="4">
    <source>
        <dbReference type="Google" id="ProtNLM"/>
    </source>
</evidence>
<keyword evidence="1" id="KW-1133">Transmembrane helix</keyword>
<evidence type="ECO:0000313" key="3">
    <source>
        <dbReference type="Proteomes" id="UP000175993"/>
    </source>
</evidence>
<evidence type="ECO:0000256" key="1">
    <source>
        <dbReference type="SAM" id="Phobius"/>
    </source>
</evidence>